<evidence type="ECO:0000313" key="3">
    <source>
        <dbReference type="EMBL" id="CAE8645763.1"/>
    </source>
</evidence>
<dbReference type="AlphaFoldDB" id="A0A813I462"/>
<dbReference type="InterPro" id="IPR005804">
    <property type="entry name" value="FA_desaturase_dom"/>
</dbReference>
<accession>A0A813I462</accession>
<dbReference type="GO" id="GO:0008610">
    <property type="term" value="P:lipid biosynthetic process"/>
    <property type="evidence" value="ECO:0007669"/>
    <property type="project" value="UniProtKB-ARBA"/>
</dbReference>
<feature type="region of interest" description="Disordered" evidence="1">
    <location>
        <begin position="243"/>
        <end position="279"/>
    </location>
</feature>
<proteinExistence type="predicted"/>
<gene>
    <name evidence="3" type="ORF">PGLA2088_LOCUS4195</name>
</gene>
<evidence type="ECO:0000313" key="4">
    <source>
        <dbReference type="Proteomes" id="UP000626109"/>
    </source>
</evidence>
<dbReference type="PANTHER" id="PTHR19353:SF19">
    <property type="entry name" value="DELTA(5) FATTY ACID DESATURASE C-RELATED"/>
    <property type="match status" value="1"/>
</dbReference>
<protein>
    <recommendedName>
        <fullName evidence="2">Fatty acid desaturase domain-containing protein</fullName>
    </recommendedName>
</protein>
<dbReference type="Proteomes" id="UP000626109">
    <property type="component" value="Unassembled WGS sequence"/>
</dbReference>
<sequence length="279" mass="32145">MGMTKHLWHHVHPNDPRRDPDWGTMTGVTWVRRHSDAAWSPCHLWQCWYWLPSTALVEPILELFQVACSSLEALAVLLEPPSLGSQPFGQRLEHALATWIEVLFAPGYQLAAFLVQPFWRALGTLLVARAVARLALFPFSEVQHYMPEHFDAVGQTSEWVVGQLLASANLRFGSRLARWMDFLMFHGDSHQIEHHLWPAMSFVRYSQAAEVVRRTCAEAGLPYHEVSYWEGYRKIWQQVREHSEPVPTGIDSRPPSRDRPAGERKRRRPEETSSSDEDC</sequence>
<dbReference type="GO" id="GO:0016717">
    <property type="term" value="F:oxidoreductase activity, acting on paired donors, with oxidation of a pair of donors resulting in the reduction of molecular oxygen to two molecules of water"/>
    <property type="evidence" value="ECO:0007669"/>
    <property type="project" value="TreeGrafter"/>
</dbReference>
<feature type="compositionally biased region" description="Basic and acidic residues" evidence="1">
    <location>
        <begin position="254"/>
        <end position="271"/>
    </location>
</feature>
<comment type="caution">
    <text evidence="3">The sequence shown here is derived from an EMBL/GenBank/DDBJ whole genome shotgun (WGS) entry which is preliminary data.</text>
</comment>
<dbReference type="InterPro" id="IPR012171">
    <property type="entry name" value="Fatty_acid_desaturase"/>
</dbReference>
<dbReference type="Pfam" id="PF00487">
    <property type="entry name" value="FA_desaturase"/>
    <property type="match status" value="1"/>
</dbReference>
<organism evidence="3 4">
    <name type="scientific">Polarella glacialis</name>
    <name type="common">Dinoflagellate</name>
    <dbReference type="NCBI Taxonomy" id="89957"/>
    <lineage>
        <taxon>Eukaryota</taxon>
        <taxon>Sar</taxon>
        <taxon>Alveolata</taxon>
        <taxon>Dinophyceae</taxon>
        <taxon>Suessiales</taxon>
        <taxon>Suessiaceae</taxon>
        <taxon>Polarella</taxon>
    </lineage>
</organism>
<reference evidence="3" key="1">
    <citation type="submission" date="2021-02" db="EMBL/GenBank/DDBJ databases">
        <authorList>
            <person name="Dougan E. K."/>
            <person name="Rhodes N."/>
            <person name="Thang M."/>
            <person name="Chan C."/>
        </authorList>
    </citation>
    <scope>NUCLEOTIDE SEQUENCE</scope>
</reference>
<dbReference type="EMBL" id="CAJNNW010003829">
    <property type="protein sequence ID" value="CAE8645763.1"/>
    <property type="molecule type" value="Genomic_DNA"/>
</dbReference>
<evidence type="ECO:0000256" key="1">
    <source>
        <dbReference type="SAM" id="MobiDB-lite"/>
    </source>
</evidence>
<dbReference type="GO" id="GO:0016020">
    <property type="term" value="C:membrane"/>
    <property type="evidence" value="ECO:0007669"/>
    <property type="project" value="TreeGrafter"/>
</dbReference>
<evidence type="ECO:0000259" key="2">
    <source>
        <dbReference type="Pfam" id="PF00487"/>
    </source>
</evidence>
<name>A0A813I462_POLGL</name>
<feature type="domain" description="Fatty acid desaturase" evidence="2">
    <location>
        <begin position="5"/>
        <end position="226"/>
    </location>
</feature>
<dbReference type="PANTHER" id="PTHR19353">
    <property type="entry name" value="FATTY ACID DESATURASE 2"/>
    <property type="match status" value="1"/>
</dbReference>